<protein>
    <submittedName>
        <fullName evidence="1">Uncharacterized protein</fullName>
    </submittedName>
</protein>
<evidence type="ECO:0000313" key="1">
    <source>
        <dbReference type="EMBL" id="KAJ4464706.1"/>
    </source>
</evidence>
<dbReference type="Proteomes" id="UP001150217">
    <property type="component" value="Unassembled WGS sequence"/>
</dbReference>
<reference evidence="1" key="1">
    <citation type="submission" date="2022-08" db="EMBL/GenBank/DDBJ databases">
        <title>A Global Phylogenomic Analysis of the Shiitake Genus Lentinula.</title>
        <authorList>
            <consortium name="DOE Joint Genome Institute"/>
            <person name="Sierra-Patev S."/>
            <person name="Min B."/>
            <person name="Naranjo-Ortiz M."/>
            <person name="Looney B."/>
            <person name="Konkel Z."/>
            <person name="Slot J.C."/>
            <person name="Sakamoto Y."/>
            <person name="Steenwyk J.L."/>
            <person name="Rokas A."/>
            <person name="Carro J."/>
            <person name="Camarero S."/>
            <person name="Ferreira P."/>
            <person name="Molpeceres G."/>
            <person name="Ruiz-Duenas F.J."/>
            <person name="Serrano A."/>
            <person name="Henrissat B."/>
            <person name="Drula E."/>
            <person name="Hughes K.W."/>
            <person name="Mata J.L."/>
            <person name="Ishikawa N.K."/>
            <person name="Vargas-Isla R."/>
            <person name="Ushijima S."/>
            <person name="Smith C.A."/>
            <person name="Ahrendt S."/>
            <person name="Andreopoulos W."/>
            <person name="He G."/>
            <person name="Labutti K."/>
            <person name="Lipzen A."/>
            <person name="Ng V."/>
            <person name="Riley R."/>
            <person name="Sandor L."/>
            <person name="Barry K."/>
            <person name="Martinez A.T."/>
            <person name="Xiao Y."/>
            <person name="Gibbons J.G."/>
            <person name="Terashima K."/>
            <person name="Grigoriev I.V."/>
            <person name="Hibbett D.S."/>
        </authorList>
    </citation>
    <scope>NUCLEOTIDE SEQUENCE</scope>
    <source>
        <strain evidence="1">RHP3577 ss4</strain>
    </source>
</reference>
<evidence type="ECO:0000313" key="2">
    <source>
        <dbReference type="Proteomes" id="UP001150217"/>
    </source>
</evidence>
<comment type="caution">
    <text evidence="1">The sequence shown here is derived from an EMBL/GenBank/DDBJ whole genome shotgun (WGS) entry which is preliminary data.</text>
</comment>
<proteinExistence type="predicted"/>
<name>A0ABQ8V1H6_9AGAR</name>
<sequence length="95" mass="10620">MLAKGYGPLAPCVTFLENLSDLPNLTSRHLLVNEATKHFLQKELPHLTEPSFQDIHPSLGNLDHLQVYIDRACDSVYPHGTGWSGSYISTVLLLY</sequence>
<gene>
    <name evidence="1" type="ORF">C8R41DRAFT_782430</name>
</gene>
<organism evidence="1 2">
    <name type="scientific">Lentinula lateritia</name>
    <dbReference type="NCBI Taxonomy" id="40482"/>
    <lineage>
        <taxon>Eukaryota</taxon>
        <taxon>Fungi</taxon>
        <taxon>Dikarya</taxon>
        <taxon>Basidiomycota</taxon>
        <taxon>Agaricomycotina</taxon>
        <taxon>Agaricomycetes</taxon>
        <taxon>Agaricomycetidae</taxon>
        <taxon>Agaricales</taxon>
        <taxon>Marasmiineae</taxon>
        <taxon>Omphalotaceae</taxon>
        <taxon>Lentinula</taxon>
    </lineage>
</organism>
<accession>A0ABQ8V1H6</accession>
<keyword evidence="2" id="KW-1185">Reference proteome</keyword>
<dbReference type="EMBL" id="JANVFT010000135">
    <property type="protein sequence ID" value="KAJ4464706.1"/>
    <property type="molecule type" value="Genomic_DNA"/>
</dbReference>